<feature type="transmembrane region" description="Helical" evidence="8">
    <location>
        <begin position="637"/>
        <end position="657"/>
    </location>
</feature>
<feature type="transmembrane region" description="Helical" evidence="8">
    <location>
        <begin position="600"/>
        <end position="625"/>
    </location>
</feature>
<proteinExistence type="inferred from homology"/>
<dbReference type="Pfam" id="PF03062">
    <property type="entry name" value="MBOAT"/>
    <property type="match status" value="1"/>
</dbReference>
<comment type="subcellular location">
    <subcellularLocation>
        <location evidence="1">Endoplasmic reticulum membrane</location>
        <topology evidence="1">Multi-pass membrane protein</topology>
    </subcellularLocation>
</comment>
<evidence type="ECO:0000313" key="10">
    <source>
        <dbReference type="RefSeq" id="XP_032818806.1"/>
    </source>
</evidence>
<dbReference type="PANTHER" id="PTHR13285:SF20">
    <property type="entry name" value="PROTEIN-CYSTEINE N-PALMITOYLTRANSFERASE HHAT"/>
    <property type="match status" value="1"/>
</dbReference>
<accession>A0AAJ7TL16</accession>
<dbReference type="RefSeq" id="XP_032818806.1">
    <property type="nucleotide sequence ID" value="XM_032962915.1"/>
</dbReference>
<name>A0AAJ7TL16_PETMA</name>
<reference evidence="10" key="1">
    <citation type="submission" date="2025-08" db="UniProtKB">
        <authorList>
            <consortium name="RefSeq"/>
        </authorList>
    </citation>
    <scope>IDENTIFICATION</scope>
    <source>
        <tissue evidence="10">Sperm</tissue>
    </source>
</reference>
<evidence type="ECO:0000256" key="5">
    <source>
        <dbReference type="ARBA" id="ARBA00023136"/>
    </source>
</evidence>
<dbReference type="InterPro" id="IPR004299">
    <property type="entry name" value="MBOAT_fam"/>
</dbReference>
<feature type="transmembrane region" description="Helical" evidence="8">
    <location>
        <begin position="452"/>
        <end position="474"/>
    </location>
</feature>
<dbReference type="PANTHER" id="PTHR13285">
    <property type="entry name" value="ACYLTRANSFERASE"/>
    <property type="match status" value="1"/>
</dbReference>
<feature type="transmembrane region" description="Helical" evidence="8">
    <location>
        <begin position="557"/>
        <end position="579"/>
    </location>
</feature>
<dbReference type="CTD" id="55733"/>
<sequence>MGRRRGCVCVMSGSVVVVVGAVARWLAQRAVTDASSFSVRGKRRSLPRDNFAATSVVNVSSEMPRTGSQGHGGCGGLGGSTGGSSGSERTPRSRCRTPHRGSDPLAWGPSASPVVAQGSLQGSPRHPVTPLPPPERALCLLIAIAGHAYAFHIVHLVSREHEEELHAEFELEKGFFAWGFKKDPTDFEWTFWSHWASSRLLWMLLGHVLLSQLFSHSAPQLRPWGWLVYGLACCTALLGARGAAVVLAHALASYAAAQLRRPALCWLTNLGLLAGLQAAHWSHTQGWYESENEYFLLLFTLAMTNLRCTSFSLELCRQADPPCPSVPHHPRPPAPAQQTDPSPLTQGAHPAAGSSLFWPLVYTFYYPPLHNGPIMSYCDFVARCERPVSQPGDVRSGDPQMPRLPLLPLLPLLPRLPWLAVRVAAWWVLAELMLHLGYFSVLHQHEELLESLPSATLACLAIAHVSFFYVKYLVLFGVPSLAMHLDGVQPPPLPRCVSITHGFSDMWRNFDVGLHRWLLRYVYVPLGGSQGGALRQAVSCGAVFLYVFFWHGAQAYLLFWATLNWLGVTVETGLGRALSSTPAERLSLGGRLSPLGQRRLLGVIAGASTAMVILSNLVFLGGTAVGAVYWDRVFLQGWPWTTLGVLSFLYCCAQFGMDWDQAKVP</sequence>
<feature type="transmembrane region" description="Helical" evidence="8">
    <location>
        <begin position="7"/>
        <end position="27"/>
    </location>
</feature>
<feature type="region of interest" description="Disordered" evidence="7">
    <location>
        <begin position="324"/>
        <end position="348"/>
    </location>
</feature>
<keyword evidence="2 8" id="KW-0812">Transmembrane</keyword>
<gene>
    <name evidence="10" type="primary">HHAT</name>
</gene>
<evidence type="ECO:0000256" key="4">
    <source>
        <dbReference type="ARBA" id="ARBA00022989"/>
    </source>
</evidence>
<dbReference type="KEGG" id="pmrn:116947320"/>
<evidence type="ECO:0000256" key="1">
    <source>
        <dbReference type="ARBA" id="ARBA00004477"/>
    </source>
</evidence>
<evidence type="ECO:0000256" key="7">
    <source>
        <dbReference type="SAM" id="MobiDB-lite"/>
    </source>
</evidence>
<protein>
    <submittedName>
        <fullName evidence="10">Protein-cysteine N-palmitoyltransferase HHAT isoform X1</fullName>
    </submittedName>
</protein>
<keyword evidence="5 8" id="KW-0472">Membrane</keyword>
<dbReference type="InterPro" id="IPR051085">
    <property type="entry name" value="MB_O-acyltransferase"/>
</dbReference>
<dbReference type="Proteomes" id="UP001318040">
    <property type="component" value="Chromosome 29"/>
</dbReference>
<feature type="compositionally biased region" description="Pro residues" evidence="7">
    <location>
        <begin position="324"/>
        <end position="335"/>
    </location>
</feature>
<evidence type="ECO:0000256" key="3">
    <source>
        <dbReference type="ARBA" id="ARBA00022824"/>
    </source>
</evidence>
<feature type="region of interest" description="Disordered" evidence="7">
    <location>
        <begin position="60"/>
        <end position="109"/>
    </location>
</feature>
<feature type="compositionally biased region" description="Gly residues" evidence="7">
    <location>
        <begin position="69"/>
        <end position="85"/>
    </location>
</feature>
<keyword evidence="3" id="KW-0256">Endoplasmic reticulum</keyword>
<dbReference type="AlphaFoldDB" id="A0AAJ7TL16"/>
<evidence type="ECO:0000256" key="8">
    <source>
        <dbReference type="SAM" id="Phobius"/>
    </source>
</evidence>
<dbReference type="GO" id="GO:0005789">
    <property type="term" value="C:endoplasmic reticulum membrane"/>
    <property type="evidence" value="ECO:0007669"/>
    <property type="project" value="UniProtKB-SubCell"/>
</dbReference>
<comment type="similarity">
    <text evidence="6">Belongs to the membrane-bound acyltransferase family. HHAT subfamily.</text>
</comment>
<evidence type="ECO:0000313" key="9">
    <source>
        <dbReference type="Proteomes" id="UP001318040"/>
    </source>
</evidence>
<dbReference type="GO" id="GO:0016409">
    <property type="term" value="F:palmitoyltransferase activity"/>
    <property type="evidence" value="ECO:0007669"/>
    <property type="project" value="TreeGrafter"/>
</dbReference>
<feature type="compositionally biased region" description="Polar residues" evidence="7">
    <location>
        <begin position="336"/>
        <end position="345"/>
    </location>
</feature>
<evidence type="ECO:0000256" key="2">
    <source>
        <dbReference type="ARBA" id="ARBA00022692"/>
    </source>
</evidence>
<keyword evidence="9" id="KW-1185">Reference proteome</keyword>
<evidence type="ECO:0000256" key="6">
    <source>
        <dbReference type="ARBA" id="ARBA00038268"/>
    </source>
</evidence>
<organism evidence="9 10">
    <name type="scientific">Petromyzon marinus</name>
    <name type="common">Sea lamprey</name>
    <dbReference type="NCBI Taxonomy" id="7757"/>
    <lineage>
        <taxon>Eukaryota</taxon>
        <taxon>Metazoa</taxon>
        <taxon>Chordata</taxon>
        <taxon>Craniata</taxon>
        <taxon>Vertebrata</taxon>
        <taxon>Cyclostomata</taxon>
        <taxon>Hyperoartia</taxon>
        <taxon>Petromyzontiformes</taxon>
        <taxon>Petromyzontidae</taxon>
        <taxon>Petromyzon</taxon>
    </lineage>
</organism>
<keyword evidence="4 8" id="KW-1133">Transmembrane helix</keyword>
<feature type="transmembrane region" description="Helical" evidence="8">
    <location>
        <begin position="419"/>
        <end position="440"/>
    </location>
</feature>